<gene>
    <name evidence="2" type="ORF">HNQ39_005495</name>
</gene>
<dbReference type="NCBIfam" id="NF038123">
    <property type="entry name" value="NF038123_dom"/>
    <property type="match status" value="1"/>
</dbReference>
<dbReference type="Proteomes" id="UP000520814">
    <property type="component" value="Unassembled WGS sequence"/>
</dbReference>
<reference evidence="2 3" key="1">
    <citation type="submission" date="2020-08" db="EMBL/GenBank/DDBJ databases">
        <title>Genomic Encyclopedia of Type Strains, Phase IV (KMG-IV): sequencing the most valuable type-strain genomes for metagenomic binning, comparative biology and taxonomic classification.</title>
        <authorList>
            <person name="Goeker M."/>
        </authorList>
    </citation>
    <scope>NUCLEOTIDE SEQUENCE [LARGE SCALE GENOMIC DNA]</scope>
    <source>
        <strain evidence="2 3">DSM 23562</strain>
    </source>
</reference>
<keyword evidence="3" id="KW-1185">Reference proteome</keyword>
<dbReference type="Gene3D" id="2.60.40.2130">
    <property type="entry name" value="F-spondin domain"/>
    <property type="match status" value="1"/>
</dbReference>
<evidence type="ECO:0000313" key="3">
    <source>
        <dbReference type="Proteomes" id="UP000520814"/>
    </source>
</evidence>
<organism evidence="2 3">
    <name type="scientific">Armatimonas rosea</name>
    <dbReference type="NCBI Taxonomy" id="685828"/>
    <lineage>
        <taxon>Bacteria</taxon>
        <taxon>Bacillati</taxon>
        <taxon>Armatimonadota</taxon>
        <taxon>Armatimonadia</taxon>
        <taxon>Armatimonadales</taxon>
        <taxon>Armatimonadaceae</taxon>
        <taxon>Armatimonas</taxon>
    </lineage>
</organism>
<proteinExistence type="predicted"/>
<dbReference type="EMBL" id="JACHGW010000008">
    <property type="protein sequence ID" value="MBB6053653.1"/>
    <property type="molecule type" value="Genomic_DNA"/>
</dbReference>
<accession>A0A7W9SXC4</accession>
<feature type="domain" description="Spondin" evidence="1">
    <location>
        <begin position="2"/>
        <end position="108"/>
    </location>
</feature>
<protein>
    <recommendedName>
        <fullName evidence="1">Spondin domain-containing protein</fullName>
    </recommendedName>
</protein>
<name>A0A7W9SXC4_ARMRO</name>
<dbReference type="Pfam" id="PF06468">
    <property type="entry name" value="Spond_N"/>
    <property type="match status" value="1"/>
</dbReference>
<evidence type="ECO:0000259" key="1">
    <source>
        <dbReference type="Pfam" id="PF06468"/>
    </source>
</evidence>
<evidence type="ECO:0000313" key="2">
    <source>
        <dbReference type="EMBL" id="MBB6053653.1"/>
    </source>
</evidence>
<comment type="caution">
    <text evidence="2">The sequence shown here is derived from an EMBL/GenBank/DDBJ whole genome shotgun (WGS) entry which is preliminary data.</text>
</comment>
<dbReference type="InterPro" id="IPR038678">
    <property type="entry name" value="Spondin_N_sf"/>
</dbReference>
<sequence>MKLFDLGQTASNGIQNIAEAGNRAPMVSALQPLVGSSILSLQTPLSSPLLPGTSVTVRVTVDAAHPYLSHAWMLGRTNDGFGGQNSINLFDQVGAKTYDVLGMDAGTELNSEKRGFLGALGGGNARDPENGVIRVHEGITGRADAPLSWNWSNGSIPASQNPVARVTITPVDVPMG</sequence>
<dbReference type="InterPro" id="IPR009465">
    <property type="entry name" value="Spondin_N"/>
</dbReference>
<dbReference type="AlphaFoldDB" id="A0A7W9SXC4"/>